<evidence type="ECO:0000256" key="1">
    <source>
        <dbReference type="SAM" id="Coils"/>
    </source>
</evidence>
<dbReference type="InterPro" id="IPR021428">
    <property type="entry name" value="DUF3078"/>
</dbReference>
<evidence type="ECO:0000313" key="3">
    <source>
        <dbReference type="EMBL" id="THD69405.1"/>
    </source>
</evidence>
<comment type="caution">
    <text evidence="3">The sequence shown here is derived from an EMBL/GenBank/DDBJ whole genome shotgun (WGS) entry which is preliminary data.</text>
</comment>
<reference evidence="3 4" key="1">
    <citation type="submission" date="2019-04" db="EMBL/GenBank/DDBJ databases">
        <title>Draft genome sequence of Robertkochia marina CC-AMO-30D.</title>
        <authorList>
            <person name="Hameed A."/>
            <person name="Lin S.-Y."/>
            <person name="Shahina M."/>
            <person name="Lai W.-A."/>
            <person name="Young C.-C."/>
        </authorList>
    </citation>
    <scope>NUCLEOTIDE SEQUENCE [LARGE SCALE GENOMIC DNA]</scope>
    <source>
        <strain evidence="3 4">CC-AMO-30D</strain>
    </source>
</reference>
<feature type="chain" id="PRO_5020247072" evidence="2">
    <location>
        <begin position="20"/>
        <end position="309"/>
    </location>
</feature>
<evidence type="ECO:0000256" key="2">
    <source>
        <dbReference type="SAM" id="SignalP"/>
    </source>
</evidence>
<dbReference type="RefSeq" id="WP_136334895.1">
    <property type="nucleotide sequence ID" value="NZ_QXMP01000001.1"/>
</dbReference>
<gene>
    <name evidence="3" type="ORF">E7Z59_03505</name>
</gene>
<feature type="signal peptide" evidence="2">
    <location>
        <begin position="1"/>
        <end position="19"/>
    </location>
</feature>
<proteinExistence type="predicted"/>
<dbReference type="AlphaFoldDB" id="A0A4S3M3R5"/>
<keyword evidence="2" id="KW-0732">Signal</keyword>
<dbReference type="OrthoDB" id="1198072at2"/>
<keyword evidence="4" id="KW-1185">Reference proteome</keyword>
<feature type="coiled-coil region" evidence="1">
    <location>
        <begin position="22"/>
        <end position="49"/>
    </location>
</feature>
<dbReference type="EMBL" id="SSMC01000001">
    <property type="protein sequence ID" value="THD69405.1"/>
    <property type="molecule type" value="Genomic_DNA"/>
</dbReference>
<accession>A0A4S3M3R5</accession>
<organism evidence="3 4">
    <name type="scientific">Robertkochia marina</name>
    <dbReference type="NCBI Taxonomy" id="1227945"/>
    <lineage>
        <taxon>Bacteria</taxon>
        <taxon>Pseudomonadati</taxon>
        <taxon>Bacteroidota</taxon>
        <taxon>Flavobacteriia</taxon>
        <taxon>Flavobacteriales</taxon>
        <taxon>Flavobacteriaceae</taxon>
        <taxon>Robertkochia</taxon>
    </lineage>
</organism>
<name>A0A4S3M3R5_9FLAO</name>
<dbReference type="Proteomes" id="UP000305939">
    <property type="component" value="Unassembled WGS sequence"/>
</dbReference>
<evidence type="ECO:0000313" key="4">
    <source>
        <dbReference type="Proteomes" id="UP000305939"/>
    </source>
</evidence>
<dbReference type="Pfam" id="PF11276">
    <property type="entry name" value="DUF3078"/>
    <property type="match status" value="1"/>
</dbReference>
<keyword evidence="1" id="KW-0175">Coiled coil</keyword>
<protein>
    <submittedName>
        <fullName evidence="3">DUF3078 domain-containing protein</fullName>
    </submittedName>
</protein>
<sequence>MRSVYLFLTVVLFSSLASAQTIEELKALKEQKQDSIKLLEDEVKFLTEQIDNVKGWQVGALLTGGISISQFDNWYAQESPNVNSGKIGFNFNGFANLDRDAYFWKNAMNVNIQWVKFDDKNDPNDNEGFREATDVFNVNSLFGYKLSEKFALSAMAEYRSTLLSNFNDPGYLDLGAGVTWLAIKDELTIVVHPLNYNFVFSSSDDIFTSSTGAKVMADYFKKWGDLKVKSNFTGFFSYKSSNFSNWTWTNTLAYTLWKNIGLGFEFGLRDNKQEALNYAINTLGIPDADFDNVDNALQSYWLLGINFSI</sequence>